<feature type="compositionally biased region" description="Basic residues" evidence="4">
    <location>
        <begin position="133"/>
        <end position="142"/>
    </location>
</feature>
<dbReference type="SUPFAM" id="SSF50249">
    <property type="entry name" value="Nucleic acid-binding proteins"/>
    <property type="match status" value="1"/>
</dbReference>
<evidence type="ECO:0000256" key="2">
    <source>
        <dbReference type="ARBA" id="ARBA00022980"/>
    </source>
</evidence>
<dbReference type="EMBL" id="MU001687">
    <property type="protein sequence ID" value="KAF2455339.1"/>
    <property type="molecule type" value="Genomic_DNA"/>
</dbReference>
<comment type="similarity">
    <text evidence="1">Belongs to the universal ribosomal protein uS17 family.</text>
</comment>
<dbReference type="GO" id="GO:0005739">
    <property type="term" value="C:mitochondrion"/>
    <property type="evidence" value="ECO:0007669"/>
    <property type="project" value="TreeGrafter"/>
</dbReference>
<keyword evidence="2" id="KW-0689">Ribosomal protein</keyword>
<reference evidence="5" key="1">
    <citation type="journal article" date="2020" name="Stud. Mycol.">
        <title>101 Dothideomycetes genomes: a test case for predicting lifestyles and emergence of pathogens.</title>
        <authorList>
            <person name="Haridas S."/>
            <person name="Albert R."/>
            <person name="Binder M."/>
            <person name="Bloem J."/>
            <person name="Labutti K."/>
            <person name="Salamov A."/>
            <person name="Andreopoulos B."/>
            <person name="Baker S."/>
            <person name="Barry K."/>
            <person name="Bills G."/>
            <person name="Bluhm B."/>
            <person name="Cannon C."/>
            <person name="Castanera R."/>
            <person name="Culley D."/>
            <person name="Daum C."/>
            <person name="Ezra D."/>
            <person name="Gonzalez J."/>
            <person name="Henrissat B."/>
            <person name="Kuo A."/>
            <person name="Liang C."/>
            <person name="Lipzen A."/>
            <person name="Lutzoni F."/>
            <person name="Magnuson J."/>
            <person name="Mondo S."/>
            <person name="Nolan M."/>
            <person name="Ohm R."/>
            <person name="Pangilinan J."/>
            <person name="Park H.-J."/>
            <person name="Ramirez L."/>
            <person name="Alfaro M."/>
            <person name="Sun H."/>
            <person name="Tritt A."/>
            <person name="Yoshinaga Y."/>
            <person name="Zwiers L.-H."/>
            <person name="Turgeon B."/>
            <person name="Goodwin S."/>
            <person name="Spatafora J."/>
            <person name="Crous P."/>
            <person name="Grigoriev I."/>
        </authorList>
    </citation>
    <scope>NUCLEOTIDE SEQUENCE</scope>
    <source>
        <strain evidence="5">ATCC 16933</strain>
    </source>
</reference>
<proteinExistence type="inferred from homology"/>
<evidence type="ECO:0000313" key="5">
    <source>
        <dbReference type="EMBL" id="KAF2455339.1"/>
    </source>
</evidence>
<evidence type="ECO:0000256" key="1">
    <source>
        <dbReference type="ARBA" id="ARBA00010254"/>
    </source>
</evidence>
<dbReference type="InterPro" id="IPR000266">
    <property type="entry name" value="Ribosomal_uS17"/>
</dbReference>
<organism evidence="5 6">
    <name type="scientific">Lineolata rhizophorae</name>
    <dbReference type="NCBI Taxonomy" id="578093"/>
    <lineage>
        <taxon>Eukaryota</taxon>
        <taxon>Fungi</taxon>
        <taxon>Dikarya</taxon>
        <taxon>Ascomycota</taxon>
        <taxon>Pezizomycotina</taxon>
        <taxon>Dothideomycetes</taxon>
        <taxon>Dothideomycetes incertae sedis</taxon>
        <taxon>Lineolatales</taxon>
        <taxon>Lineolataceae</taxon>
        <taxon>Lineolata</taxon>
    </lineage>
</organism>
<dbReference type="PANTHER" id="PTHR10744">
    <property type="entry name" value="40S RIBOSOMAL PROTEIN S11 FAMILY MEMBER"/>
    <property type="match status" value="1"/>
</dbReference>
<evidence type="ECO:0000256" key="4">
    <source>
        <dbReference type="SAM" id="MobiDB-lite"/>
    </source>
</evidence>
<feature type="compositionally biased region" description="Basic and acidic residues" evidence="4">
    <location>
        <begin position="107"/>
        <end position="117"/>
    </location>
</feature>
<protein>
    <recommendedName>
        <fullName evidence="7">Nucleic acid-binding protein</fullName>
    </recommendedName>
</protein>
<keyword evidence="6" id="KW-1185">Reference proteome</keyword>
<dbReference type="InterPro" id="IPR012340">
    <property type="entry name" value="NA-bd_OB-fold"/>
</dbReference>
<evidence type="ECO:0008006" key="7">
    <source>
        <dbReference type="Google" id="ProtNLM"/>
    </source>
</evidence>
<evidence type="ECO:0000313" key="6">
    <source>
        <dbReference type="Proteomes" id="UP000799766"/>
    </source>
</evidence>
<dbReference type="GO" id="GO:0003735">
    <property type="term" value="F:structural constituent of ribosome"/>
    <property type="evidence" value="ECO:0007669"/>
    <property type="project" value="InterPro"/>
</dbReference>
<name>A0A6A6NUB9_9PEZI</name>
<feature type="region of interest" description="Disordered" evidence="4">
    <location>
        <begin position="107"/>
        <end position="142"/>
    </location>
</feature>
<dbReference type="AlphaFoldDB" id="A0A6A6NUB9"/>
<dbReference type="Proteomes" id="UP000799766">
    <property type="component" value="Unassembled WGS sequence"/>
</dbReference>
<sequence length="142" mass="16388">MALLSRLFVPHRSITGVVVSTGKMMKTVKVRVATRTWNSHIRKFYPSSVNYLVSDPNNSTREGDVVAIRSGWRTAKHVRHIVTSIIAPFGTPVADRPPLPSLVELEERREEKYEEKKARKKVRVREENAARRAERRKSEIRK</sequence>
<dbReference type="Pfam" id="PF00366">
    <property type="entry name" value="Ribosomal_S17"/>
    <property type="match status" value="1"/>
</dbReference>
<dbReference type="Gene3D" id="2.40.50.140">
    <property type="entry name" value="Nucleic acid-binding proteins"/>
    <property type="match status" value="1"/>
</dbReference>
<evidence type="ECO:0000256" key="3">
    <source>
        <dbReference type="ARBA" id="ARBA00023274"/>
    </source>
</evidence>
<dbReference type="GO" id="GO:0005840">
    <property type="term" value="C:ribosome"/>
    <property type="evidence" value="ECO:0007669"/>
    <property type="project" value="UniProtKB-KW"/>
</dbReference>
<dbReference type="GO" id="GO:0006412">
    <property type="term" value="P:translation"/>
    <property type="evidence" value="ECO:0007669"/>
    <property type="project" value="InterPro"/>
</dbReference>
<dbReference type="GO" id="GO:1990904">
    <property type="term" value="C:ribonucleoprotein complex"/>
    <property type="evidence" value="ECO:0007669"/>
    <property type="project" value="UniProtKB-KW"/>
</dbReference>
<dbReference type="OrthoDB" id="274752at2759"/>
<dbReference type="CDD" id="cd00364">
    <property type="entry name" value="Ribosomal_uS17"/>
    <property type="match status" value="1"/>
</dbReference>
<gene>
    <name evidence="5" type="ORF">BDY21DRAFT_350484</name>
</gene>
<dbReference type="PANTHER" id="PTHR10744:SF1">
    <property type="entry name" value="SMALL RIBOSOMAL SUBUNIT PROTEIN US17M"/>
    <property type="match status" value="1"/>
</dbReference>
<accession>A0A6A6NUB9</accession>
<keyword evidence="3" id="KW-0687">Ribonucleoprotein</keyword>